<organism evidence="2 3">
    <name type="scientific">Coprinellus micaceus</name>
    <name type="common">Glistening ink-cap mushroom</name>
    <name type="synonym">Coprinus micaceus</name>
    <dbReference type="NCBI Taxonomy" id="71717"/>
    <lineage>
        <taxon>Eukaryota</taxon>
        <taxon>Fungi</taxon>
        <taxon>Dikarya</taxon>
        <taxon>Basidiomycota</taxon>
        <taxon>Agaricomycotina</taxon>
        <taxon>Agaricomycetes</taxon>
        <taxon>Agaricomycetidae</taxon>
        <taxon>Agaricales</taxon>
        <taxon>Agaricineae</taxon>
        <taxon>Psathyrellaceae</taxon>
        <taxon>Coprinellus</taxon>
    </lineage>
</organism>
<dbReference type="SUPFAM" id="SSF81383">
    <property type="entry name" value="F-box domain"/>
    <property type="match status" value="1"/>
</dbReference>
<proteinExistence type="predicted"/>
<gene>
    <name evidence="2" type="ORF">FA13DRAFT_1728921</name>
</gene>
<evidence type="ECO:0000313" key="3">
    <source>
        <dbReference type="Proteomes" id="UP000298030"/>
    </source>
</evidence>
<dbReference type="Proteomes" id="UP000298030">
    <property type="component" value="Unassembled WGS sequence"/>
</dbReference>
<comment type="caution">
    <text evidence="2">The sequence shown here is derived from an EMBL/GenBank/DDBJ whole genome shotgun (WGS) entry which is preliminary data.</text>
</comment>
<sequence length="379" mass="43292">MYPSYISQVAVEVLARIFEARLEDVRDDGRALLRLARVSRHWKNVAFHHPQLWANLSLNFQVLSRQTYRHPYATNPTTKFVRHLERWFGRAGSLPLSLDHLRICDAEGKWAWMIILLESVRMKRDIDDNRPCWPALVSFQIHSSTYKASGQGISRGFMGCIHSMAPLLRDLSLLMPPGTSDAPAAILDFNQLSWPHLSHLTLYGIERAQNPAYIYRIFLQAPNLRSLSLWGASSDGDRSLPDPWALVETRPNPNLPIVHQHLRHVVLGLTKDLLTTIMSNIQLPSMNSLQLVVNHPGSRATTSARPPQWLFPLLHDVSRANPLFWPGLRVFAFGSPHSPSILKRGRADFDAFKDDPAIWWEQRLRCDKSTVERARAGYR</sequence>
<feature type="domain" description="F-box" evidence="1">
    <location>
        <begin position="12"/>
        <end position="58"/>
    </location>
</feature>
<dbReference type="Pfam" id="PF12937">
    <property type="entry name" value="F-box-like"/>
    <property type="match status" value="1"/>
</dbReference>
<keyword evidence="3" id="KW-1185">Reference proteome</keyword>
<accession>A0A4Y7TMD7</accession>
<dbReference type="InterPro" id="IPR036047">
    <property type="entry name" value="F-box-like_dom_sf"/>
</dbReference>
<dbReference type="OrthoDB" id="3109576at2759"/>
<evidence type="ECO:0000259" key="1">
    <source>
        <dbReference type="Pfam" id="PF12937"/>
    </source>
</evidence>
<reference evidence="2 3" key="1">
    <citation type="journal article" date="2019" name="Nat. Ecol. Evol.">
        <title>Megaphylogeny resolves global patterns of mushroom evolution.</title>
        <authorList>
            <person name="Varga T."/>
            <person name="Krizsan K."/>
            <person name="Foldi C."/>
            <person name="Dima B."/>
            <person name="Sanchez-Garcia M."/>
            <person name="Sanchez-Ramirez S."/>
            <person name="Szollosi G.J."/>
            <person name="Szarkandi J.G."/>
            <person name="Papp V."/>
            <person name="Albert L."/>
            <person name="Andreopoulos W."/>
            <person name="Angelini C."/>
            <person name="Antonin V."/>
            <person name="Barry K.W."/>
            <person name="Bougher N.L."/>
            <person name="Buchanan P."/>
            <person name="Buyck B."/>
            <person name="Bense V."/>
            <person name="Catcheside P."/>
            <person name="Chovatia M."/>
            <person name="Cooper J."/>
            <person name="Damon W."/>
            <person name="Desjardin D."/>
            <person name="Finy P."/>
            <person name="Geml J."/>
            <person name="Haridas S."/>
            <person name="Hughes K."/>
            <person name="Justo A."/>
            <person name="Karasinski D."/>
            <person name="Kautmanova I."/>
            <person name="Kiss B."/>
            <person name="Kocsube S."/>
            <person name="Kotiranta H."/>
            <person name="LaButti K.M."/>
            <person name="Lechner B.E."/>
            <person name="Liimatainen K."/>
            <person name="Lipzen A."/>
            <person name="Lukacs Z."/>
            <person name="Mihaltcheva S."/>
            <person name="Morgado L.N."/>
            <person name="Niskanen T."/>
            <person name="Noordeloos M.E."/>
            <person name="Ohm R.A."/>
            <person name="Ortiz-Santana B."/>
            <person name="Ovrebo C."/>
            <person name="Racz N."/>
            <person name="Riley R."/>
            <person name="Savchenko A."/>
            <person name="Shiryaev A."/>
            <person name="Soop K."/>
            <person name="Spirin V."/>
            <person name="Szebenyi C."/>
            <person name="Tomsovsky M."/>
            <person name="Tulloss R.E."/>
            <person name="Uehling J."/>
            <person name="Grigoriev I.V."/>
            <person name="Vagvolgyi C."/>
            <person name="Papp T."/>
            <person name="Martin F.M."/>
            <person name="Miettinen O."/>
            <person name="Hibbett D.S."/>
            <person name="Nagy L.G."/>
        </authorList>
    </citation>
    <scope>NUCLEOTIDE SEQUENCE [LARGE SCALE GENOMIC DNA]</scope>
    <source>
        <strain evidence="2 3">FP101781</strain>
    </source>
</reference>
<dbReference type="EMBL" id="QPFP01000008">
    <property type="protein sequence ID" value="TEB35121.1"/>
    <property type="molecule type" value="Genomic_DNA"/>
</dbReference>
<name>A0A4Y7TMD7_COPMI</name>
<dbReference type="Gene3D" id="1.20.1280.50">
    <property type="match status" value="1"/>
</dbReference>
<protein>
    <recommendedName>
        <fullName evidence="1">F-box domain-containing protein</fullName>
    </recommendedName>
</protein>
<dbReference type="InterPro" id="IPR001810">
    <property type="entry name" value="F-box_dom"/>
</dbReference>
<dbReference type="AlphaFoldDB" id="A0A4Y7TMD7"/>
<evidence type="ECO:0000313" key="2">
    <source>
        <dbReference type="EMBL" id="TEB35121.1"/>
    </source>
</evidence>